<feature type="region of interest" description="Disordered" evidence="8">
    <location>
        <begin position="1"/>
        <end position="53"/>
    </location>
</feature>
<dbReference type="InterPro" id="IPR005880">
    <property type="entry name" value="Ribosomal_uL2_bac/org-type"/>
</dbReference>
<dbReference type="PIRSF" id="PIRSF002158">
    <property type="entry name" value="Ribosomal_L2"/>
    <property type="match status" value="1"/>
</dbReference>
<dbReference type="Gene3D" id="2.40.50.140">
    <property type="entry name" value="Nucleic acid-binding proteins"/>
    <property type="match status" value="1"/>
</dbReference>
<comment type="function">
    <text evidence="7">One of the primary rRNA binding proteins. Required for association of the 30S and 50S subunits to form the 70S ribosome, for tRNA binding and peptide bond formation. It has been suggested to have peptidyltransferase activity; this is somewhat controversial. Makes several contacts with the 16S rRNA in the 70S ribosome.</text>
</comment>
<dbReference type="PROSITE" id="PS00467">
    <property type="entry name" value="RIBOSOMAL_L2"/>
    <property type="match status" value="1"/>
</dbReference>
<dbReference type="InterPro" id="IPR022671">
    <property type="entry name" value="Ribosomal_uL2_CS"/>
</dbReference>
<dbReference type="GO" id="GO:0015934">
    <property type="term" value="C:large ribosomal subunit"/>
    <property type="evidence" value="ECO:0007669"/>
    <property type="project" value="InterPro"/>
</dbReference>
<dbReference type="InterPro" id="IPR022666">
    <property type="entry name" value="Ribosomal_uL2_RNA-bd_dom"/>
</dbReference>
<dbReference type="InterPro" id="IPR014726">
    <property type="entry name" value="Ribosomal_uL2_dom3"/>
</dbReference>
<dbReference type="InterPro" id="IPR014722">
    <property type="entry name" value="Rib_uL2_dom2"/>
</dbReference>
<name>A0A8K2A1M0_9CYAN</name>
<dbReference type="GO" id="GO:0019843">
    <property type="term" value="F:rRNA binding"/>
    <property type="evidence" value="ECO:0007669"/>
    <property type="project" value="UniProtKB-UniRule"/>
</dbReference>
<evidence type="ECO:0000256" key="3">
    <source>
        <dbReference type="ARBA" id="ARBA00022884"/>
    </source>
</evidence>
<dbReference type="Pfam" id="PF00181">
    <property type="entry name" value="Ribosomal_L2_N"/>
    <property type="match status" value="1"/>
</dbReference>
<dbReference type="GO" id="GO:0003735">
    <property type="term" value="F:structural constituent of ribosome"/>
    <property type="evidence" value="ECO:0007669"/>
    <property type="project" value="InterPro"/>
</dbReference>
<dbReference type="GO" id="GO:0006412">
    <property type="term" value="P:translation"/>
    <property type="evidence" value="ECO:0007669"/>
    <property type="project" value="UniProtKB-UniRule"/>
</dbReference>
<dbReference type="FunFam" id="2.30.30.30:FF:000001">
    <property type="entry name" value="50S ribosomal protein L2"/>
    <property type="match status" value="1"/>
</dbReference>
<evidence type="ECO:0000313" key="12">
    <source>
        <dbReference type="Proteomes" id="UP000607397"/>
    </source>
</evidence>
<dbReference type="RefSeq" id="WP_161826499.1">
    <property type="nucleotide sequence ID" value="NZ_WVIC01000038.1"/>
</dbReference>
<dbReference type="AlphaFoldDB" id="A0A8K2A1M0"/>
<accession>A0A8K2A1M0</accession>
<comment type="subunit">
    <text evidence="7">Part of the 50S ribosomal subunit. Forms a bridge to the 30S subunit in the 70S ribosome.</text>
</comment>
<dbReference type="GO" id="GO:0016740">
    <property type="term" value="F:transferase activity"/>
    <property type="evidence" value="ECO:0007669"/>
    <property type="project" value="InterPro"/>
</dbReference>
<dbReference type="FunFam" id="2.40.50.140:FF:000003">
    <property type="entry name" value="50S ribosomal protein L2"/>
    <property type="match status" value="1"/>
</dbReference>
<evidence type="ECO:0000259" key="9">
    <source>
        <dbReference type="SMART" id="SM01382"/>
    </source>
</evidence>
<sequence length="287" mass="31923">MGIRHYRPYTPGTRQKTSSDFSEITRSQPEKSLVTSKHRAKGRNNRGVITSRRRGGGHKRLYRLIDFYRNKHGITGTIATVEYDPFRNARIALVHYRDGEKRYILHPRNLPVGSEITAGPDSPIEVGNALPLEKIPLGTEVHNVELIPGRGGQIVRAAGSMAQVVAKEGNMVTLKLPSGEVRLFRKECYATIGQVGNVEANNINIGKAGRNRWKARRPKVRGSVMNPVDHPHGGGEGRAPIGRSGPVTPWGKPTLGYKTRKRKKQSNALIVRRRRRSSKRGRGGRQS</sequence>
<dbReference type="PANTHER" id="PTHR13691">
    <property type="entry name" value="RIBOSOMAL PROTEIN L2"/>
    <property type="match status" value="1"/>
</dbReference>
<reference evidence="11" key="1">
    <citation type="submission" date="2019-12" db="EMBL/GenBank/DDBJ databases">
        <title>High-Quality draft genome sequences of three cyanobacteria isolated from the limestone walls of the Old Cathedral of Coimbra.</title>
        <authorList>
            <person name="Tiago I."/>
            <person name="Soares F."/>
            <person name="Portugal A."/>
        </authorList>
    </citation>
    <scope>NUCLEOTIDE SEQUENCE [LARGE SCALE GENOMIC DNA]</scope>
    <source>
        <strain evidence="11">C</strain>
    </source>
</reference>
<evidence type="ECO:0000256" key="7">
    <source>
        <dbReference type="HAMAP-Rule" id="MF_01320"/>
    </source>
</evidence>
<comment type="similarity">
    <text evidence="1 7">Belongs to the universal ribosomal protein uL2 family.</text>
</comment>
<dbReference type="Gene3D" id="2.30.30.30">
    <property type="match status" value="1"/>
</dbReference>
<proteinExistence type="inferred from homology"/>
<evidence type="ECO:0000256" key="1">
    <source>
        <dbReference type="ARBA" id="ARBA00005636"/>
    </source>
</evidence>
<dbReference type="SUPFAM" id="SSF50249">
    <property type="entry name" value="Nucleic acid-binding proteins"/>
    <property type="match status" value="1"/>
</dbReference>
<evidence type="ECO:0000256" key="5">
    <source>
        <dbReference type="ARBA" id="ARBA00023274"/>
    </source>
</evidence>
<evidence type="ECO:0000256" key="6">
    <source>
        <dbReference type="ARBA" id="ARBA00035242"/>
    </source>
</evidence>
<evidence type="ECO:0000256" key="4">
    <source>
        <dbReference type="ARBA" id="ARBA00022980"/>
    </source>
</evidence>
<dbReference type="InterPro" id="IPR022669">
    <property type="entry name" value="Ribosomal_uL2_C"/>
</dbReference>
<dbReference type="PANTHER" id="PTHR13691:SF5">
    <property type="entry name" value="LARGE RIBOSOMAL SUBUNIT PROTEIN UL2M"/>
    <property type="match status" value="1"/>
</dbReference>
<feature type="compositionally biased region" description="Polar residues" evidence="8">
    <location>
        <begin position="12"/>
        <end position="27"/>
    </location>
</feature>
<protein>
    <recommendedName>
        <fullName evidence="6 7">Large ribosomal subunit protein uL2</fullName>
    </recommendedName>
</protein>
<comment type="caution">
    <text evidence="11">The sequence shown here is derived from an EMBL/GenBank/DDBJ whole genome shotgun (WGS) entry which is preliminary data.</text>
</comment>
<gene>
    <name evidence="7 11" type="primary">rplB</name>
    <name evidence="7" type="synonym">rpl2</name>
    <name evidence="11" type="ORF">GS597_16205</name>
</gene>
<dbReference type="HAMAP" id="MF_01320_B">
    <property type="entry name" value="Ribosomal_uL2_B"/>
    <property type="match status" value="1"/>
</dbReference>
<evidence type="ECO:0000256" key="8">
    <source>
        <dbReference type="SAM" id="MobiDB-lite"/>
    </source>
</evidence>
<keyword evidence="12" id="KW-1185">Reference proteome</keyword>
<dbReference type="InterPro" id="IPR008991">
    <property type="entry name" value="Translation_prot_SH3-like_sf"/>
</dbReference>
<evidence type="ECO:0000313" key="11">
    <source>
        <dbReference type="EMBL" id="NCJ08021.1"/>
    </source>
</evidence>
<keyword evidence="2 7" id="KW-0699">rRNA-binding</keyword>
<dbReference type="EMBL" id="WVIC01000038">
    <property type="protein sequence ID" value="NCJ08021.1"/>
    <property type="molecule type" value="Genomic_DNA"/>
</dbReference>
<dbReference type="InterPro" id="IPR012340">
    <property type="entry name" value="NA-bd_OB-fold"/>
</dbReference>
<feature type="compositionally biased region" description="Basic residues" evidence="8">
    <location>
        <begin position="258"/>
        <end position="287"/>
    </location>
</feature>
<dbReference type="SMART" id="SM01383">
    <property type="entry name" value="Ribosomal_L2"/>
    <property type="match status" value="1"/>
</dbReference>
<feature type="domain" description="Large ribosomal subunit protein uL2 C-terminal" evidence="9">
    <location>
        <begin position="124"/>
        <end position="253"/>
    </location>
</feature>
<keyword evidence="5 7" id="KW-0687">Ribonucleoprotein</keyword>
<feature type="region of interest" description="Disordered" evidence="8">
    <location>
        <begin position="210"/>
        <end position="287"/>
    </location>
</feature>
<dbReference type="Gene3D" id="4.10.950.10">
    <property type="entry name" value="Ribosomal protein L2, domain 3"/>
    <property type="match status" value="1"/>
</dbReference>
<dbReference type="SUPFAM" id="SSF50104">
    <property type="entry name" value="Translation proteins SH3-like domain"/>
    <property type="match status" value="1"/>
</dbReference>
<dbReference type="InterPro" id="IPR002171">
    <property type="entry name" value="Ribosomal_uL2"/>
</dbReference>
<keyword evidence="3 7" id="KW-0694">RNA-binding</keyword>
<organism evidence="11 12">
    <name type="scientific">Petrachloros mirabilis ULC683</name>
    <dbReference type="NCBI Taxonomy" id="2781853"/>
    <lineage>
        <taxon>Bacteria</taxon>
        <taxon>Bacillati</taxon>
        <taxon>Cyanobacteriota</taxon>
        <taxon>Cyanophyceae</taxon>
        <taxon>Synechococcales</taxon>
        <taxon>Petrachlorosaceae</taxon>
        <taxon>Petrachloros</taxon>
        <taxon>Petrachloros mirabilis</taxon>
    </lineage>
</organism>
<dbReference type="SMART" id="SM01382">
    <property type="entry name" value="Ribosomal_L2_C"/>
    <property type="match status" value="1"/>
</dbReference>
<keyword evidence="4 7" id="KW-0689">Ribosomal protein</keyword>
<evidence type="ECO:0000256" key="2">
    <source>
        <dbReference type="ARBA" id="ARBA00022730"/>
    </source>
</evidence>
<dbReference type="Proteomes" id="UP000607397">
    <property type="component" value="Unassembled WGS sequence"/>
</dbReference>
<feature type="compositionally biased region" description="Basic residues" evidence="8">
    <location>
        <begin position="210"/>
        <end position="220"/>
    </location>
</feature>
<dbReference type="NCBIfam" id="TIGR01171">
    <property type="entry name" value="rplB_bact"/>
    <property type="match status" value="1"/>
</dbReference>
<evidence type="ECO:0000259" key="10">
    <source>
        <dbReference type="SMART" id="SM01383"/>
    </source>
</evidence>
<dbReference type="Pfam" id="PF03947">
    <property type="entry name" value="Ribosomal_L2_C"/>
    <property type="match status" value="1"/>
</dbReference>
<feature type="domain" description="Large ribosomal subunit protein uL2 RNA-binding" evidence="10">
    <location>
        <begin position="42"/>
        <end position="118"/>
    </location>
</feature>
<dbReference type="FunFam" id="4.10.950.10:FF:000001">
    <property type="entry name" value="50S ribosomal protein L2"/>
    <property type="match status" value="1"/>
</dbReference>